<evidence type="ECO:0000313" key="4">
    <source>
        <dbReference type="EMBL" id="SMF94740.1"/>
    </source>
</evidence>
<dbReference type="InterPro" id="IPR051398">
    <property type="entry name" value="Polysacch_Deacetylase"/>
</dbReference>
<organism evidence="4 5">
    <name type="scientific">Methylomagnum ishizawai</name>
    <dbReference type="NCBI Taxonomy" id="1760988"/>
    <lineage>
        <taxon>Bacteria</taxon>
        <taxon>Pseudomonadati</taxon>
        <taxon>Pseudomonadota</taxon>
        <taxon>Gammaproteobacteria</taxon>
        <taxon>Methylococcales</taxon>
        <taxon>Methylococcaceae</taxon>
        <taxon>Methylomagnum</taxon>
    </lineage>
</organism>
<keyword evidence="5" id="KW-1185">Reference proteome</keyword>
<dbReference type="CDD" id="cd10918">
    <property type="entry name" value="CE4_NodB_like_5s_6s"/>
    <property type="match status" value="1"/>
</dbReference>
<comment type="subcellular location">
    <subcellularLocation>
        <location evidence="1">Secreted</location>
    </subcellularLocation>
</comment>
<dbReference type="RefSeq" id="WP_217807278.1">
    <property type="nucleotide sequence ID" value="NZ_FXAM01000001.1"/>
</dbReference>
<reference evidence="4 5" key="1">
    <citation type="submission" date="2016-12" db="EMBL/GenBank/DDBJ databases">
        <authorList>
            <person name="Song W.-J."/>
            <person name="Kurnit D.M."/>
        </authorList>
    </citation>
    <scope>NUCLEOTIDE SEQUENCE [LARGE SCALE GENOMIC DNA]</scope>
    <source>
        <strain evidence="4 5">175</strain>
    </source>
</reference>
<evidence type="ECO:0000313" key="5">
    <source>
        <dbReference type="Proteomes" id="UP000192923"/>
    </source>
</evidence>
<name>A0A1Y6CWX2_9GAMM</name>
<dbReference type="PANTHER" id="PTHR34216">
    <property type="match status" value="1"/>
</dbReference>
<protein>
    <submittedName>
        <fullName evidence="4">Polysaccharide deacetylase</fullName>
    </submittedName>
</protein>
<dbReference type="AlphaFoldDB" id="A0A1Y6CWX2"/>
<dbReference type="STRING" id="1760988.SAMN02949497_2073"/>
<dbReference type="EMBL" id="FXAM01000001">
    <property type="protein sequence ID" value="SMF94740.1"/>
    <property type="molecule type" value="Genomic_DNA"/>
</dbReference>
<sequence>MSLWEAAYRLAARGLSPAGGRARLSILIYHRVLPEADPLFPGETTAAGFDLEMGLLKRVFAVLPLGEAVARLKAGTLPARAACVTFDDGYADNATHALPILRKYGLPACFFIATAYLDGGRMFNDTVIEAVRRAKPERVDLGRFGLGEHDLSSPEAKARAIGAILSQVKYLPPDRREDTVAGLAAALTGAALPTDLMLTTAQLQALRQAGMDIGAHTHRHPILAKLDPAAVRAEIAEGVAALEGILDQRVGLFAYPNGKPGSDYLPQQAAIVRELGFDAAVSTQWGAACAASDPFQLPRFTPWSRDKARFQPQLLRNLVRSYF</sequence>
<dbReference type="InterPro" id="IPR002509">
    <property type="entry name" value="NODB_dom"/>
</dbReference>
<dbReference type="PROSITE" id="PS51677">
    <property type="entry name" value="NODB"/>
    <property type="match status" value="1"/>
</dbReference>
<proteinExistence type="predicted"/>
<dbReference type="Gene3D" id="3.20.20.370">
    <property type="entry name" value="Glycoside hydrolase/deacetylase"/>
    <property type="match status" value="1"/>
</dbReference>
<dbReference type="GO" id="GO:0016810">
    <property type="term" value="F:hydrolase activity, acting on carbon-nitrogen (but not peptide) bonds"/>
    <property type="evidence" value="ECO:0007669"/>
    <property type="project" value="InterPro"/>
</dbReference>
<dbReference type="GO" id="GO:0005576">
    <property type="term" value="C:extracellular region"/>
    <property type="evidence" value="ECO:0007669"/>
    <property type="project" value="UniProtKB-SubCell"/>
</dbReference>
<evidence type="ECO:0000256" key="2">
    <source>
        <dbReference type="ARBA" id="ARBA00022729"/>
    </source>
</evidence>
<accession>A0A1Y6CWX2</accession>
<gene>
    <name evidence="4" type="ORF">SAMN02949497_2073</name>
</gene>
<keyword evidence="2" id="KW-0732">Signal</keyword>
<evidence type="ECO:0000256" key="1">
    <source>
        <dbReference type="ARBA" id="ARBA00004613"/>
    </source>
</evidence>
<evidence type="ECO:0000259" key="3">
    <source>
        <dbReference type="PROSITE" id="PS51677"/>
    </source>
</evidence>
<dbReference type="InterPro" id="IPR011330">
    <property type="entry name" value="Glyco_hydro/deAcase_b/a-brl"/>
</dbReference>
<dbReference type="Pfam" id="PF01522">
    <property type="entry name" value="Polysacc_deac_1"/>
    <property type="match status" value="2"/>
</dbReference>
<dbReference type="PANTHER" id="PTHR34216:SF3">
    <property type="entry name" value="POLY-BETA-1,6-N-ACETYL-D-GLUCOSAMINE N-DEACETYLASE"/>
    <property type="match status" value="1"/>
</dbReference>
<feature type="domain" description="NodB homology" evidence="3">
    <location>
        <begin position="80"/>
        <end position="323"/>
    </location>
</feature>
<dbReference type="SUPFAM" id="SSF88713">
    <property type="entry name" value="Glycoside hydrolase/deacetylase"/>
    <property type="match status" value="1"/>
</dbReference>
<dbReference type="Proteomes" id="UP000192923">
    <property type="component" value="Unassembled WGS sequence"/>
</dbReference>
<dbReference type="GO" id="GO:0005975">
    <property type="term" value="P:carbohydrate metabolic process"/>
    <property type="evidence" value="ECO:0007669"/>
    <property type="project" value="InterPro"/>
</dbReference>